<evidence type="ECO:0000313" key="7">
    <source>
        <dbReference type="EMBL" id="OLY85368.1"/>
    </source>
</evidence>
<dbReference type="STRING" id="133383.A0A1R0H8F3"/>
<feature type="compositionally biased region" description="Low complexity" evidence="6">
    <location>
        <begin position="261"/>
        <end position="276"/>
    </location>
</feature>
<feature type="compositionally biased region" description="Basic and acidic residues" evidence="6">
    <location>
        <begin position="792"/>
        <end position="806"/>
    </location>
</feature>
<keyword evidence="4" id="KW-0804">Transcription</keyword>
<gene>
    <name evidence="7" type="ORF">AYI68_g443</name>
</gene>
<dbReference type="AlphaFoldDB" id="A0A1R0H8F3"/>
<dbReference type="SMART" id="SM01401">
    <property type="entry name" value="Sds3"/>
    <property type="match status" value="1"/>
</dbReference>
<evidence type="ECO:0000256" key="6">
    <source>
        <dbReference type="SAM" id="MobiDB-lite"/>
    </source>
</evidence>
<feature type="compositionally biased region" description="Polar residues" evidence="6">
    <location>
        <begin position="204"/>
        <end position="215"/>
    </location>
</feature>
<feature type="region of interest" description="Disordered" evidence="6">
    <location>
        <begin position="193"/>
        <end position="215"/>
    </location>
</feature>
<protein>
    <submittedName>
        <fullName evidence="7">Uncharacterized protein</fullName>
    </submittedName>
</protein>
<dbReference type="InterPro" id="IPR013907">
    <property type="entry name" value="Sds3"/>
</dbReference>
<feature type="region of interest" description="Disordered" evidence="6">
    <location>
        <begin position="783"/>
        <end position="831"/>
    </location>
</feature>
<organism evidence="7 8">
    <name type="scientific">Smittium mucronatum</name>
    <dbReference type="NCBI Taxonomy" id="133383"/>
    <lineage>
        <taxon>Eukaryota</taxon>
        <taxon>Fungi</taxon>
        <taxon>Fungi incertae sedis</taxon>
        <taxon>Zoopagomycota</taxon>
        <taxon>Kickxellomycotina</taxon>
        <taxon>Harpellomycetes</taxon>
        <taxon>Harpellales</taxon>
        <taxon>Legeriomycetaceae</taxon>
        <taxon>Smittium</taxon>
    </lineage>
</organism>
<name>A0A1R0H8F3_9FUNG</name>
<feature type="compositionally biased region" description="Polar residues" evidence="6">
    <location>
        <begin position="277"/>
        <end position="286"/>
    </location>
</feature>
<dbReference type="Proteomes" id="UP000187455">
    <property type="component" value="Unassembled WGS sequence"/>
</dbReference>
<feature type="region of interest" description="Disordered" evidence="6">
    <location>
        <begin position="80"/>
        <end position="101"/>
    </location>
</feature>
<comment type="caution">
    <text evidence="7">The sequence shown here is derived from an EMBL/GenBank/DDBJ whole genome shotgun (WGS) entry which is preliminary data.</text>
</comment>
<proteinExistence type="predicted"/>
<evidence type="ECO:0000256" key="5">
    <source>
        <dbReference type="ARBA" id="ARBA00023242"/>
    </source>
</evidence>
<keyword evidence="5" id="KW-0539">Nucleus</keyword>
<evidence type="ECO:0000256" key="1">
    <source>
        <dbReference type="ARBA" id="ARBA00004123"/>
    </source>
</evidence>
<feature type="region of interest" description="Disordered" evidence="6">
    <location>
        <begin position="453"/>
        <end position="485"/>
    </location>
</feature>
<reference evidence="7 8" key="1">
    <citation type="journal article" date="2016" name="Mol. Biol. Evol.">
        <title>Genome-Wide Survey of Gut Fungi (Harpellales) Reveals the First Horizontally Transferred Ubiquitin Gene from a Mosquito Host.</title>
        <authorList>
            <person name="Wang Y."/>
            <person name="White M.M."/>
            <person name="Kvist S."/>
            <person name="Moncalvo J.M."/>
        </authorList>
    </citation>
    <scope>NUCLEOTIDE SEQUENCE [LARGE SCALE GENOMIC DNA]</scope>
    <source>
        <strain evidence="7 8">ALG-7-W6</strain>
    </source>
</reference>
<keyword evidence="2" id="KW-0678">Repressor</keyword>
<dbReference type="OrthoDB" id="20886at2759"/>
<keyword evidence="3" id="KW-0805">Transcription regulation</keyword>
<dbReference type="GO" id="GO:0005654">
    <property type="term" value="C:nucleoplasm"/>
    <property type="evidence" value="ECO:0007669"/>
    <property type="project" value="UniProtKB-ARBA"/>
</dbReference>
<evidence type="ECO:0000256" key="4">
    <source>
        <dbReference type="ARBA" id="ARBA00023163"/>
    </source>
</evidence>
<feature type="compositionally biased region" description="Polar residues" evidence="6">
    <location>
        <begin position="249"/>
        <end position="260"/>
    </location>
</feature>
<evidence type="ECO:0000256" key="3">
    <source>
        <dbReference type="ARBA" id="ARBA00023015"/>
    </source>
</evidence>
<accession>A0A1R0H8F3</accession>
<keyword evidence="8" id="KW-1185">Reference proteome</keyword>
<evidence type="ECO:0000256" key="2">
    <source>
        <dbReference type="ARBA" id="ARBA00022491"/>
    </source>
</evidence>
<sequence>MSIREWRTVGLDIKNNSKFSLISKSSSMTSVKSKTGIINQRSDLDFDSELDSLSSFSADSNLGLDILDCNDLSGGILSYQDSNSNTHKSHTRPSSPIPANPINTQKIVLVDIKDNSELSQNTQTEISSDSNIIGSVIIDKNLSSVGTKPSPPNNKIIVGSKISKLSSQFHYPQTESPNDALEGKNLGVTEFSNSKAHSDIPSDPSKNNLITNDSTLTNNDSANFMSGYLINDRKNSISKIYSPAISSLGSASKTPNSSMLSTPIQSPIPSRIIPDSQETPSSFKESNYSLNNDDGIYSSEDAEAHRVYALKSLSIIEIEFSKIRENLYTQKMAGLDFEMKLTKEEVHPELIEKFKILDSKKAKKLSENDTFFTLGESYFMRYADQLKSSANTTFLERKRGIKERIISDLNLKLSLAKDVYAKGISKMDTLGLSKYQSSFDALNFSKSDKVPIGKNEKTKDNVLLSNRTKPIRNSRKRPDRDLNVSEDISDETDLFNKTSELIGINEDEIESDLLELGIVPSLKKPRKTSASSSQKRKVNTLISKEDVLDKEFFKNNLILCLDETQDKKSKKKRKSSKLNTVAEDIIDVTITDIKNDDLDHNSPYQIGVPSIIEVKSNPPHITENNGLLPKVKSVLNGHSDTMNITNYTFSSNPSISPSLSQPQQCIQPTSNEIYKNQNIIKPSLNNILLPLMPQGTNSKSGGSILAPSNLLPNDSGTGNYYSGLTSISPKIAPNYGYNINLSESNGDFPFNNQFSVPTNGMQYIGHIQNHTGYNNQIESSLMSQKPIKSKPKSKDKSVSKPKKTIENRPISKSKTQKLKPKGYPNMLTTDSDGVAHKSIQKIGTVQIRERVKELIPIMMNGMANENPRIEPSKMQSYLLPVKEEEEKI</sequence>
<comment type="subcellular location">
    <subcellularLocation>
        <location evidence="1">Nucleus</location>
    </subcellularLocation>
</comment>
<dbReference type="EMBL" id="LSSL01000128">
    <property type="protein sequence ID" value="OLY85368.1"/>
    <property type="molecule type" value="Genomic_DNA"/>
</dbReference>
<dbReference type="Pfam" id="PF08598">
    <property type="entry name" value="Sds3"/>
    <property type="match status" value="1"/>
</dbReference>
<evidence type="ECO:0000313" key="8">
    <source>
        <dbReference type="Proteomes" id="UP000187455"/>
    </source>
</evidence>
<dbReference type="GO" id="GO:0010468">
    <property type="term" value="P:regulation of gene expression"/>
    <property type="evidence" value="ECO:0007669"/>
    <property type="project" value="UniProtKB-ARBA"/>
</dbReference>
<feature type="region of interest" description="Disordered" evidence="6">
    <location>
        <begin position="249"/>
        <end position="286"/>
    </location>
</feature>